<dbReference type="PANTHER" id="PTHR31952">
    <property type="entry name" value="CB1 CANNABINOID RECEPTOR-INTERACTING PROTEIN 1"/>
    <property type="match status" value="1"/>
</dbReference>
<feature type="non-terminal residue" evidence="5">
    <location>
        <position position="93"/>
    </location>
</feature>
<dbReference type="Pfam" id="PF15043">
    <property type="entry name" value="CNRIP1"/>
    <property type="match status" value="1"/>
</dbReference>
<comment type="subunit">
    <text evidence="4">Interacts with the cannabinoid receptor CNR1 (via C-terminus). Does not interact with cannabinoid receptor CNR2.</text>
</comment>
<dbReference type="GO" id="GO:0005886">
    <property type="term" value="C:plasma membrane"/>
    <property type="evidence" value="ECO:0007669"/>
    <property type="project" value="TreeGrafter"/>
</dbReference>
<evidence type="ECO:0000256" key="2">
    <source>
        <dbReference type="ARBA" id="ARBA00007288"/>
    </source>
</evidence>
<evidence type="ECO:0000313" key="5">
    <source>
        <dbReference type="EMBL" id="KAJ9587947.1"/>
    </source>
</evidence>
<name>A0AAD7ZWE8_DIPPU</name>
<dbReference type="GO" id="GO:0031718">
    <property type="term" value="F:type 1 cannabinoid receptor binding"/>
    <property type="evidence" value="ECO:0007669"/>
    <property type="project" value="TreeGrafter"/>
</dbReference>
<evidence type="ECO:0000313" key="6">
    <source>
        <dbReference type="Proteomes" id="UP001233999"/>
    </source>
</evidence>
<sequence>MEPCERSRDSTACAYSSYYSTDGLSPSKKGQRQDLVIAMKVQGSGELSTCLQIKLYKARDTQHCEWGSRLHCIELDCCAHEGAMAVTVNKETY</sequence>
<dbReference type="Proteomes" id="UP001233999">
    <property type="component" value="Unassembled WGS sequence"/>
</dbReference>
<comment type="similarity">
    <text evidence="2">Belongs to the CNRIP family.</text>
</comment>
<evidence type="ECO:0000256" key="4">
    <source>
        <dbReference type="ARBA" id="ARBA00026030"/>
    </source>
</evidence>
<dbReference type="EMBL" id="JASPKZ010006046">
    <property type="protein sequence ID" value="KAJ9587947.1"/>
    <property type="molecule type" value="Genomic_DNA"/>
</dbReference>
<reference evidence="5" key="2">
    <citation type="submission" date="2023-05" db="EMBL/GenBank/DDBJ databases">
        <authorList>
            <person name="Fouks B."/>
        </authorList>
    </citation>
    <scope>NUCLEOTIDE SEQUENCE</scope>
    <source>
        <strain evidence="5">Stay&amp;Tobe</strain>
        <tissue evidence="5">Testes</tissue>
    </source>
</reference>
<protein>
    <recommendedName>
        <fullName evidence="3">CB1 cannabinoid receptor-interacting protein 1</fullName>
    </recommendedName>
</protein>
<comment type="function">
    <text evidence="1">Suppresses cannabinoid receptor CNR1-mediated tonic inhibition of voltage-gated calcium channels.</text>
</comment>
<reference evidence="5" key="1">
    <citation type="journal article" date="2023" name="IScience">
        <title>Live-bearing cockroach genome reveals convergent evolutionary mechanisms linked to viviparity in insects and beyond.</title>
        <authorList>
            <person name="Fouks B."/>
            <person name="Harrison M.C."/>
            <person name="Mikhailova A.A."/>
            <person name="Marchal E."/>
            <person name="English S."/>
            <person name="Carruthers M."/>
            <person name="Jennings E.C."/>
            <person name="Chiamaka E.L."/>
            <person name="Frigard R.A."/>
            <person name="Pippel M."/>
            <person name="Attardo G.M."/>
            <person name="Benoit J.B."/>
            <person name="Bornberg-Bauer E."/>
            <person name="Tobe S.S."/>
        </authorList>
    </citation>
    <scope>NUCLEOTIDE SEQUENCE</scope>
    <source>
        <strain evidence="5">Stay&amp;Tobe</strain>
    </source>
</reference>
<dbReference type="PANTHER" id="PTHR31952:SF1">
    <property type="entry name" value="CB1 CANNABINOID RECEPTOR-INTERACTING PROTEIN 1"/>
    <property type="match status" value="1"/>
</dbReference>
<dbReference type="InterPro" id="IPR029204">
    <property type="entry name" value="CNRIP1"/>
</dbReference>
<accession>A0AAD7ZWE8</accession>
<proteinExistence type="inferred from homology"/>
<organism evidence="5 6">
    <name type="scientific">Diploptera punctata</name>
    <name type="common">Pacific beetle cockroach</name>
    <dbReference type="NCBI Taxonomy" id="6984"/>
    <lineage>
        <taxon>Eukaryota</taxon>
        <taxon>Metazoa</taxon>
        <taxon>Ecdysozoa</taxon>
        <taxon>Arthropoda</taxon>
        <taxon>Hexapoda</taxon>
        <taxon>Insecta</taxon>
        <taxon>Pterygota</taxon>
        <taxon>Neoptera</taxon>
        <taxon>Polyneoptera</taxon>
        <taxon>Dictyoptera</taxon>
        <taxon>Blattodea</taxon>
        <taxon>Blaberoidea</taxon>
        <taxon>Blaberidae</taxon>
        <taxon>Diplopterinae</taxon>
        <taxon>Diploptera</taxon>
    </lineage>
</organism>
<evidence type="ECO:0000256" key="1">
    <source>
        <dbReference type="ARBA" id="ARBA00003884"/>
    </source>
</evidence>
<dbReference type="AlphaFoldDB" id="A0AAD7ZWE8"/>
<comment type="caution">
    <text evidence="5">The sequence shown here is derived from an EMBL/GenBank/DDBJ whole genome shotgun (WGS) entry which is preliminary data.</text>
</comment>
<keyword evidence="6" id="KW-1185">Reference proteome</keyword>
<evidence type="ECO:0000256" key="3">
    <source>
        <dbReference type="ARBA" id="ARBA00015651"/>
    </source>
</evidence>
<gene>
    <name evidence="5" type="ORF">L9F63_018622</name>
</gene>